<keyword evidence="2" id="KW-0269">Exonuclease</keyword>
<dbReference type="SUPFAM" id="SSF53098">
    <property type="entry name" value="Ribonuclease H-like"/>
    <property type="match status" value="1"/>
</dbReference>
<dbReference type="GO" id="GO:0004527">
    <property type="term" value="F:exonuclease activity"/>
    <property type="evidence" value="ECO:0007669"/>
    <property type="project" value="UniProtKB-KW"/>
</dbReference>
<accession>A0ABU0W3B3</accession>
<keyword evidence="3" id="KW-1185">Reference proteome</keyword>
<evidence type="ECO:0000313" key="3">
    <source>
        <dbReference type="Proteomes" id="UP001239019"/>
    </source>
</evidence>
<dbReference type="Proteomes" id="UP001239019">
    <property type="component" value="Unassembled WGS sequence"/>
</dbReference>
<evidence type="ECO:0000313" key="2">
    <source>
        <dbReference type="EMBL" id="MDQ2068278.1"/>
    </source>
</evidence>
<dbReference type="RefSeq" id="WP_306726765.1">
    <property type="nucleotide sequence ID" value="NZ_JAVDDT010000001.1"/>
</dbReference>
<evidence type="ECO:0000259" key="1">
    <source>
        <dbReference type="Pfam" id="PF10108"/>
    </source>
</evidence>
<dbReference type="InterPro" id="IPR019288">
    <property type="entry name" value="3'-5'_exonuclease_PolB-like"/>
</dbReference>
<dbReference type="InterPro" id="IPR012337">
    <property type="entry name" value="RNaseH-like_sf"/>
</dbReference>
<keyword evidence="2" id="KW-0540">Nuclease</keyword>
<comment type="caution">
    <text evidence="2">The sequence shown here is derived from an EMBL/GenBank/DDBJ whole genome shotgun (WGS) entry which is preliminary data.</text>
</comment>
<proteinExistence type="predicted"/>
<dbReference type="Gene3D" id="3.30.420.10">
    <property type="entry name" value="Ribonuclease H-like superfamily/Ribonuclease H"/>
    <property type="match status" value="1"/>
</dbReference>
<reference evidence="2 3" key="1">
    <citation type="submission" date="2023-08" db="EMBL/GenBank/DDBJ databases">
        <title>Whole-genome sequencing of halo(alkali)philic microorganisms from hypersaline lakes.</title>
        <authorList>
            <person name="Sorokin D.Y."/>
            <person name="Abbas B."/>
            <person name="Merkel A.Y."/>
        </authorList>
    </citation>
    <scope>NUCLEOTIDE SEQUENCE [LARGE SCALE GENOMIC DNA]</scope>
    <source>
        <strain evidence="2 3">AB-CW4</strain>
    </source>
</reference>
<protein>
    <submittedName>
        <fullName evidence="2">3'-5' exonuclease</fullName>
    </submittedName>
</protein>
<name>A0ABU0W3B3_9GAMM</name>
<dbReference type="Pfam" id="PF10108">
    <property type="entry name" value="DNA_pol_B_exo2"/>
    <property type="match status" value="1"/>
</dbReference>
<feature type="domain" description="Predicted 3'-5' exonuclease PolB-like" evidence="1">
    <location>
        <begin position="47"/>
        <end position="255"/>
    </location>
</feature>
<sequence length="264" mass="30483">MNILAFDIETVPDTESGRRILDLGDLDDADTGRAMLHRRRQETGGRDFLPLHLHRIVAISVALRQKDRFKVWTLGEADASEGEIVARFFEGLERFQPDLVSWNGSGFDLPVLHYRALYHGIAAPTYWETGDNAQPFRFNNYLNRFHWRHLDLMDVLAGYQARATAKLDEVAVMLGLPGKLGMHGSLVWDRILEGDIGAVRDYCETDALNTYLVFLRFEFMRGRLGAGAYEEEQERVRQFLKDSEGEHFRQFLKQWHSQPVWQGQ</sequence>
<gene>
    <name evidence="2" type="ORF">RBH19_00135</name>
</gene>
<organism evidence="2 3">
    <name type="scientific">Natronospira bacteriovora</name>
    <dbReference type="NCBI Taxonomy" id="3069753"/>
    <lineage>
        <taxon>Bacteria</taxon>
        <taxon>Pseudomonadati</taxon>
        <taxon>Pseudomonadota</taxon>
        <taxon>Gammaproteobacteria</taxon>
        <taxon>Natronospirales</taxon>
        <taxon>Natronospiraceae</taxon>
        <taxon>Natronospira</taxon>
    </lineage>
</organism>
<dbReference type="EMBL" id="JAVDDT010000001">
    <property type="protein sequence ID" value="MDQ2068278.1"/>
    <property type="molecule type" value="Genomic_DNA"/>
</dbReference>
<keyword evidence="2" id="KW-0378">Hydrolase</keyword>
<dbReference type="CDD" id="cd05782">
    <property type="entry name" value="DNA_polB_like1_exo"/>
    <property type="match status" value="1"/>
</dbReference>
<dbReference type="InterPro" id="IPR036397">
    <property type="entry name" value="RNaseH_sf"/>
</dbReference>